<dbReference type="InterPro" id="IPR029039">
    <property type="entry name" value="Flavoprotein-like_sf"/>
</dbReference>
<dbReference type="PROSITE" id="PS50902">
    <property type="entry name" value="FLAVODOXIN_LIKE"/>
    <property type="match status" value="1"/>
</dbReference>
<dbReference type="InterPro" id="IPR005025">
    <property type="entry name" value="FMN_Rdtase-like_dom"/>
</dbReference>
<evidence type="ECO:0000313" key="3">
    <source>
        <dbReference type="Proteomes" id="UP000244161"/>
    </source>
</evidence>
<dbReference type="EMBL" id="QAOM01000006">
    <property type="protein sequence ID" value="PTQ84909.1"/>
    <property type="molecule type" value="Genomic_DNA"/>
</dbReference>
<evidence type="ECO:0000313" key="2">
    <source>
        <dbReference type="EMBL" id="PTQ84909.1"/>
    </source>
</evidence>
<evidence type="ECO:0000259" key="1">
    <source>
        <dbReference type="PROSITE" id="PS50902"/>
    </source>
</evidence>
<dbReference type="Proteomes" id="UP000244161">
    <property type="component" value="Unassembled WGS sequence"/>
</dbReference>
<proteinExistence type="predicted"/>
<dbReference type="RefSeq" id="WP_108032180.1">
    <property type="nucleotide sequence ID" value="NZ_QAOM01000006.1"/>
</dbReference>
<organism evidence="2 3">
    <name type="scientific">Trichococcus patagoniensis</name>
    <dbReference type="NCBI Taxonomy" id="382641"/>
    <lineage>
        <taxon>Bacteria</taxon>
        <taxon>Bacillati</taxon>
        <taxon>Bacillota</taxon>
        <taxon>Bacilli</taxon>
        <taxon>Lactobacillales</taxon>
        <taxon>Carnobacteriaceae</taxon>
        <taxon>Trichococcus</taxon>
    </lineage>
</organism>
<accession>A0A2T5IM62</accession>
<gene>
    <name evidence="2" type="ORF">C8U37_10637</name>
</gene>
<dbReference type="Pfam" id="PF03358">
    <property type="entry name" value="FMN_red"/>
    <property type="match status" value="1"/>
</dbReference>
<sequence>MEIGIIVHSLTGNTLSVAERLQERLTADGHEVEIERLQTIGEEKINEAKIENVKLKIYPDPQANDLLIIAGPVRGASASAVLKHYFSEIGQLEGKPALLFVTQAFPFPWMGGNRALKQMAALCEEHGADVIGKGVINWMNPRRERQIEDLMQQVSDMVAKQDRQLK</sequence>
<dbReference type="OrthoDB" id="411306at2"/>
<protein>
    <submittedName>
        <fullName evidence="2">NADPH-dependent FMN reductase</fullName>
    </submittedName>
</protein>
<reference evidence="2 3" key="1">
    <citation type="submission" date="2018-04" db="EMBL/GenBank/DDBJ databases">
        <title>Genomic Encyclopedia of Archaeal and Bacterial Type Strains, Phase II (KMG-II): from individual species to whole genera.</title>
        <authorList>
            <person name="Goeker M."/>
        </authorList>
    </citation>
    <scope>NUCLEOTIDE SEQUENCE [LARGE SCALE GENOMIC DNA]</scope>
    <source>
        <strain evidence="2 3">DSM 18806</strain>
    </source>
</reference>
<dbReference type="Gene3D" id="3.40.50.360">
    <property type="match status" value="1"/>
</dbReference>
<dbReference type="InterPro" id="IPR008254">
    <property type="entry name" value="Flavodoxin/NO_synth"/>
</dbReference>
<dbReference type="SUPFAM" id="SSF52218">
    <property type="entry name" value="Flavoproteins"/>
    <property type="match status" value="1"/>
</dbReference>
<keyword evidence="3" id="KW-1185">Reference proteome</keyword>
<dbReference type="GO" id="GO:0010181">
    <property type="term" value="F:FMN binding"/>
    <property type="evidence" value="ECO:0007669"/>
    <property type="project" value="InterPro"/>
</dbReference>
<dbReference type="AlphaFoldDB" id="A0A2T5IM62"/>
<dbReference type="GO" id="GO:0016651">
    <property type="term" value="F:oxidoreductase activity, acting on NAD(P)H"/>
    <property type="evidence" value="ECO:0007669"/>
    <property type="project" value="UniProtKB-ARBA"/>
</dbReference>
<comment type="caution">
    <text evidence="2">The sequence shown here is derived from an EMBL/GenBank/DDBJ whole genome shotgun (WGS) entry which is preliminary data.</text>
</comment>
<feature type="domain" description="Flavodoxin-like" evidence="1">
    <location>
        <begin position="3"/>
        <end position="159"/>
    </location>
</feature>
<name>A0A2T5IM62_9LACT</name>